<dbReference type="OrthoDB" id="2597022at2759"/>
<evidence type="ECO:0000313" key="2">
    <source>
        <dbReference type="EMBL" id="WWC66969.1"/>
    </source>
</evidence>
<accession>A0A1B9IC17</accession>
<organism evidence="1">
    <name type="scientific">Kwoniella pini CBS 10737</name>
    <dbReference type="NCBI Taxonomy" id="1296096"/>
    <lineage>
        <taxon>Eukaryota</taxon>
        <taxon>Fungi</taxon>
        <taxon>Dikarya</taxon>
        <taxon>Basidiomycota</taxon>
        <taxon>Agaricomycotina</taxon>
        <taxon>Tremellomycetes</taxon>
        <taxon>Tremellales</taxon>
        <taxon>Cryptococcaceae</taxon>
        <taxon>Kwoniella</taxon>
    </lineage>
</organism>
<reference evidence="2" key="2">
    <citation type="submission" date="2013-07" db="EMBL/GenBank/DDBJ databases">
        <authorList>
            <consortium name="The Broad Institute Genome Sequencing Platform"/>
            <person name="Cuomo C."/>
            <person name="Litvintseva A."/>
            <person name="Chen Y."/>
            <person name="Heitman J."/>
            <person name="Sun S."/>
            <person name="Springer D."/>
            <person name="Dromer F."/>
            <person name="Young S.K."/>
            <person name="Zeng Q."/>
            <person name="Gargeya S."/>
            <person name="Fitzgerald M."/>
            <person name="Abouelleil A."/>
            <person name="Alvarado L."/>
            <person name="Berlin A.M."/>
            <person name="Chapman S.B."/>
            <person name="Dewar J."/>
            <person name="Goldberg J."/>
            <person name="Griggs A."/>
            <person name="Gujja S."/>
            <person name="Hansen M."/>
            <person name="Howarth C."/>
            <person name="Imamovic A."/>
            <person name="Larimer J."/>
            <person name="McCowan C."/>
            <person name="Murphy C."/>
            <person name="Pearson M."/>
            <person name="Priest M."/>
            <person name="Roberts A."/>
            <person name="Saif S."/>
            <person name="Shea T."/>
            <person name="Sykes S."/>
            <person name="Wortman J."/>
            <person name="Nusbaum C."/>
            <person name="Birren B."/>
        </authorList>
    </citation>
    <scope>NUCLEOTIDE SEQUENCE</scope>
    <source>
        <strain evidence="2">CBS 10737</strain>
    </source>
</reference>
<reference evidence="2" key="4">
    <citation type="submission" date="2024-02" db="EMBL/GenBank/DDBJ databases">
        <title>Comparative genomics of Cryptococcus and Kwoniella reveals pathogenesis evolution and contrasting modes of karyotype evolution via chromosome fusion or intercentromeric recombination.</title>
        <authorList>
            <person name="Coelho M.A."/>
            <person name="David-Palma M."/>
            <person name="Shea T."/>
            <person name="Bowers K."/>
            <person name="McGinley-Smith S."/>
            <person name="Mohammad A.W."/>
            <person name="Gnirke A."/>
            <person name="Yurkov A.M."/>
            <person name="Nowrousian M."/>
            <person name="Sun S."/>
            <person name="Cuomo C.A."/>
            <person name="Heitman J."/>
        </authorList>
    </citation>
    <scope>NUCLEOTIDE SEQUENCE</scope>
    <source>
        <strain evidence="2">CBS 10737</strain>
    </source>
</reference>
<dbReference type="EMBL" id="CP144519">
    <property type="protein sequence ID" value="WWC66969.1"/>
    <property type="molecule type" value="Genomic_DNA"/>
</dbReference>
<evidence type="ECO:0000313" key="1">
    <source>
        <dbReference type="EMBL" id="OCF53149.1"/>
    </source>
</evidence>
<dbReference type="AlphaFoldDB" id="A0A1B9IC17"/>
<evidence type="ECO:0000313" key="3">
    <source>
        <dbReference type="Proteomes" id="UP000094020"/>
    </source>
</evidence>
<name>A0A1B9IC17_9TREE</name>
<dbReference type="Proteomes" id="UP000094020">
    <property type="component" value="Chromosome 1"/>
</dbReference>
<reference evidence="1" key="1">
    <citation type="submission" date="2013-07" db="EMBL/GenBank/DDBJ databases">
        <title>The Genome Sequence of Cryptococcus pinus CBS10737.</title>
        <authorList>
            <consortium name="The Broad Institute Genome Sequencing Platform"/>
            <person name="Cuomo C."/>
            <person name="Litvintseva A."/>
            <person name="Chen Y."/>
            <person name="Heitman J."/>
            <person name="Sun S."/>
            <person name="Springer D."/>
            <person name="Dromer F."/>
            <person name="Young S.K."/>
            <person name="Zeng Q."/>
            <person name="Gargeya S."/>
            <person name="Fitzgerald M."/>
            <person name="Abouelleil A."/>
            <person name="Alvarado L."/>
            <person name="Berlin A.M."/>
            <person name="Chapman S.B."/>
            <person name="Dewar J."/>
            <person name="Goldberg J."/>
            <person name="Griggs A."/>
            <person name="Gujja S."/>
            <person name="Hansen M."/>
            <person name="Howarth C."/>
            <person name="Imamovic A."/>
            <person name="Larimer J."/>
            <person name="McCowan C."/>
            <person name="Murphy C."/>
            <person name="Pearson M."/>
            <person name="Priest M."/>
            <person name="Roberts A."/>
            <person name="Saif S."/>
            <person name="Shea T."/>
            <person name="Sykes S."/>
            <person name="Wortman J."/>
            <person name="Nusbaum C."/>
            <person name="Birren B."/>
        </authorList>
    </citation>
    <scope>NUCLEOTIDE SEQUENCE [LARGE SCALE GENOMIC DNA]</scope>
    <source>
        <strain evidence="1">CBS 10737</strain>
    </source>
</reference>
<gene>
    <name evidence="1" type="ORF">I206_00450</name>
    <name evidence="2" type="ORF">I206_100876</name>
</gene>
<sequence>MTCPLRPPFRNRSQTQSHLSYKALPHFTPIISAGWRGGETQKRWFLLVQYGKEFLIDGRTRVDCDEDEEGGSLLVALQLIAHQQVIHLLSQLQLPSPLGLSLHLVLAEGGHNPKLTYSIWPSFFSSYFLVHSSSHAQGLNGCLPIAANVVLKLDQRKARWFDGWKRDHQDGLISKWVNISRPLTASRSLEERCFDDTRPTVTKEEHDPDLNQFTDSPYDPTLTFAKIRENPLETTAPNNQQSQTDEMAEQAVRESEEISIHQKHDIDNIPQANQDPLTITLPPLSAFPTLDNHINSSRSSTPLSFHSIPYSPIHTLPDPEALITQPFLRELYQNISITRAKYNSDLAIRRGKRRLTIETHKQVRPPWADLSSTMWSAGTSWGPPTTPEGWDLTPTSRERLKLSKIGKSKREAAHLEISRKEMFHQDSIDFSRSPTISCSAVSPRGAMPYTLSSTEYSVEQPDPHEDHCHSACTFLPKGPVIPTP</sequence>
<protein>
    <submittedName>
        <fullName evidence="1">Uncharacterized protein</fullName>
    </submittedName>
</protein>
<keyword evidence="3" id="KW-1185">Reference proteome</keyword>
<dbReference type="RefSeq" id="XP_019014368.1">
    <property type="nucleotide sequence ID" value="XM_019152230.1"/>
</dbReference>
<proteinExistence type="predicted"/>
<reference evidence="1" key="3">
    <citation type="submission" date="2016-07" db="EMBL/GenBank/DDBJ databases">
        <title>Evolution of pathogenesis and genome organization in the Tremellales.</title>
        <authorList>
            <person name="Cuomo C."/>
            <person name="Litvintseva A."/>
            <person name="Heitman J."/>
            <person name="Chen Y."/>
            <person name="Sun S."/>
            <person name="Springer D."/>
            <person name="Dromer F."/>
            <person name="Young S."/>
            <person name="Zeng Q."/>
            <person name="Chapman S."/>
            <person name="Gujja S."/>
            <person name="Saif S."/>
            <person name="Birren B."/>
        </authorList>
    </citation>
    <scope>NUCLEOTIDE SEQUENCE</scope>
    <source>
        <strain evidence="1">CBS 10737</strain>
    </source>
</reference>
<dbReference type="EMBL" id="KI894007">
    <property type="protein sequence ID" value="OCF53149.1"/>
    <property type="molecule type" value="Genomic_DNA"/>
</dbReference>
<dbReference type="GeneID" id="30168819"/>
<dbReference type="STRING" id="1296096.A0A1B9IC17"/>
<dbReference type="KEGG" id="kpin:30168819"/>